<feature type="region of interest" description="Disordered" evidence="1">
    <location>
        <begin position="524"/>
        <end position="543"/>
    </location>
</feature>
<evidence type="ECO:0000256" key="1">
    <source>
        <dbReference type="SAM" id="MobiDB-lite"/>
    </source>
</evidence>
<dbReference type="GO" id="GO:0020037">
    <property type="term" value="F:heme binding"/>
    <property type="evidence" value="ECO:0007669"/>
    <property type="project" value="TreeGrafter"/>
</dbReference>
<keyword evidence="2" id="KW-1133">Transmembrane helix</keyword>
<dbReference type="GO" id="GO:0008482">
    <property type="term" value="F:sulfite oxidase activity"/>
    <property type="evidence" value="ECO:0007669"/>
    <property type="project" value="TreeGrafter"/>
</dbReference>
<feature type="region of interest" description="Disordered" evidence="1">
    <location>
        <begin position="156"/>
        <end position="202"/>
    </location>
</feature>
<dbReference type="Proteomes" id="UP000663791">
    <property type="component" value="Unassembled WGS sequence"/>
</dbReference>
<name>A0A939BY03_9ACTN</name>
<proteinExistence type="predicted"/>
<evidence type="ECO:0000256" key="2">
    <source>
        <dbReference type="SAM" id="Phobius"/>
    </source>
</evidence>
<dbReference type="Gene3D" id="2.60.40.650">
    <property type="match status" value="1"/>
</dbReference>
<evidence type="ECO:0000259" key="3">
    <source>
        <dbReference type="Pfam" id="PF00174"/>
    </source>
</evidence>
<dbReference type="Pfam" id="PF00174">
    <property type="entry name" value="Oxidored_molyb"/>
    <property type="match status" value="1"/>
</dbReference>
<dbReference type="GO" id="GO:0006790">
    <property type="term" value="P:sulfur compound metabolic process"/>
    <property type="evidence" value="ECO:0007669"/>
    <property type="project" value="TreeGrafter"/>
</dbReference>
<feature type="transmembrane region" description="Helical" evidence="2">
    <location>
        <begin position="12"/>
        <end position="36"/>
    </location>
</feature>
<feature type="transmembrane region" description="Helical" evidence="2">
    <location>
        <begin position="99"/>
        <end position="117"/>
    </location>
</feature>
<comment type="caution">
    <text evidence="4">The sequence shown here is derived from an EMBL/GenBank/DDBJ whole genome shotgun (WGS) entry which is preliminary data.</text>
</comment>
<feature type="transmembrane region" description="Helical" evidence="2">
    <location>
        <begin position="206"/>
        <end position="227"/>
    </location>
</feature>
<feature type="transmembrane region" description="Helical" evidence="2">
    <location>
        <begin position="73"/>
        <end position="92"/>
    </location>
</feature>
<dbReference type="SUPFAM" id="SSF56524">
    <property type="entry name" value="Oxidoreductase molybdopterin-binding domain"/>
    <property type="match status" value="1"/>
</dbReference>
<feature type="domain" description="Oxidoreductase molybdopterin-binding" evidence="3">
    <location>
        <begin position="278"/>
        <end position="430"/>
    </location>
</feature>
<feature type="transmembrane region" description="Helical" evidence="2">
    <location>
        <begin position="123"/>
        <end position="145"/>
    </location>
</feature>
<keyword evidence="5" id="KW-1185">Reference proteome</keyword>
<dbReference type="Gene3D" id="3.90.420.10">
    <property type="entry name" value="Oxidoreductase, molybdopterin-binding domain"/>
    <property type="match status" value="1"/>
</dbReference>
<keyword evidence="2" id="KW-0472">Membrane</keyword>
<keyword evidence="2" id="KW-0812">Transmembrane</keyword>
<dbReference type="GO" id="GO:0043546">
    <property type="term" value="F:molybdopterin cofactor binding"/>
    <property type="evidence" value="ECO:0007669"/>
    <property type="project" value="TreeGrafter"/>
</dbReference>
<organism evidence="4 5">
    <name type="scientific">Nocardioides faecalis</name>
    <dbReference type="NCBI Taxonomy" id="2803858"/>
    <lineage>
        <taxon>Bacteria</taxon>
        <taxon>Bacillati</taxon>
        <taxon>Actinomycetota</taxon>
        <taxon>Actinomycetes</taxon>
        <taxon>Propionibacteriales</taxon>
        <taxon>Nocardioidaceae</taxon>
        <taxon>Nocardioides</taxon>
    </lineage>
</organism>
<dbReference type="PANTHER" id="PTHR19372:SF7">
    <property type="entry name" value="SULFITE OXIDASE, MITOCHONDRIAL"/>
    <property type="match status" value="1"/>
</dbReference>
<dbReference type="InterPro" id="IPR000572">
    <property type="entry name" value="OxRdtase_Mopterin-bd_dom"/>
</dbReference>
<dbReference type="InterPro" id="IPR014756">
    <property type="entry name" value="Ig_E-set"/>
</dbReference>
<evidence type="ECO:0000313" key="5">
    <source>
        <dbReference type="Proteomes" id="UP000663791"/>
    </source>
</evidence>
<dbReference type="EMBL" id="JAERTX010000006">
    <property type="protein sequence ID" value="MBM9459838.1"/>
    <property type="molecule type" value="Genomic_DNA"/>
</dbReference>
<sequence length="553" mass="58389">MRTRRLVRSLRHLVWAAYGVLATLVGIGLAHAVAAFGDPATSPVLAVGSAVIDRTPTPMKEWAIRTFGSADKVVLVGSVMLGVLVLSALAGLLARRRPWLGAAGLLVLVALAAGAVLERPEVGALDLLPSLVAAITGPLTLLVLARLHRAATNPSIATTATAPTTDPSATDPSATDTSTDPSTTDTTSTKTPTSTSTSTSASRRHLLLGVGVATALAAVGGVTGRIVGRLRLRPEDVTLPAATDRAPTLPRGLDDQVDGITPFRTPNGDFYRVDTRLDVPILSADDWTLRIDGDVEREVTLTFDDLLEMDLVERDITLTCVSNSVGGPYVGGARWLGVRLVDVLALAGIANTKADQILSTDVDGMTISTPLEPATDGRDALIVVGMNGRALPREHGFPVRMVIPGLYGFVSATKWLRRLTLTTYAEREAYWTKRGWAKDAPIKTSARIDTPRALAKLDAGDVVVGGVAWAQARGGVTGVQVRIDGGEWFAAQLGPEANDSYWRQWFVRWPAEPGSHRIAVRALAGDGSEQSGERAEPYPSGSSGLHELLVTVG</sequence>
<dbReference type="PANTHER" id="PTHR19372">
    <property type="entry name" value="SULFITE REDUCTASE"/>
    <property type="match status" value="1"/>
</dbReference>
<accession>A0A939BY03</accession>
<dbReference type="AlphaFoldDB" id="A0A939BY03"/>
<evidence type="ECO:0000313" key="4">
    <source>
        <dbReference type="EMBL" id="MBM9459838.1"/>
    </source>
</evidence>
<dbReference type="InterPro" id="IPR036374">
    <property type="entry name" value="OxRdtase_Mopterin-bd_sf"/>
</dbReference>
<dbReference type="RefSeq" id="WP_205291156.1">
    <property type="nucleotide sequence ID" value="NZ_CP074406.1"/>
</dbReference>
<dbReference type="SUPFAM" id="SSF81296">
    <property type="entry name" value="E set domains"/>
    <property type="match status" value="1"/>
</dbReference>
<reference evidence="4" key="1">
    <citation type="submission" date="2021-01" db="EMBL/GenBank/DDBJ databases">
        <title>Novel species in genus Nocardioides.</title>
        <authorList>
            <person name="Zhang G."/>
        </authorList>
    </citation>
    <scope>NUCLEOTIDE SEQUENCE</scope>
    <source>
        <strain evidence="4">Zg-536</strain>
    </source>
</reference>
<gene>
    <name evidence="4" type="ORF">JK386_07965</name>
</gene>
<protein>
    <submittedName>
        <fullName evidence="4">Molybdopterin-dependent oxidoreductase</fullName>
    </submittedName>
</protein>